<dbReference type="GO" id="GO:0005789">
    <property type="term" value="C:endoplasmic reticulum membrane"/>
    <property type="evidence" value="ECO:0007669"/>
    <property type="project" value="UniProtKB-SubCell"/>
</dbReference>
<comment type="caution">
    <text evidence="7">The sequence shown here is derived from an EMBL/GenBank/DDBJ whole genome shotgun (WGS) entry which is preliminary data.</text>
</comment>
<proteinExistence type="inferred from homology"/>
<reference evidence="8" key="1">
    <citation type="journal article" date="2014" name="Genome Announc.">
        <title>Genome sequence and annotation of Acremonium chrysogenum, producer of the beta-lactam antibiotic cephalosporin C.</title>
        <authorList>
            <person name="Terfehr D."/>
            <person name="Dahlmann T.A."/>
            <person name="Specht T."/>
            <person name="Zadra I."/>
            <person name="Kuernsteiner H."/>
            <person name="Kueck U."/>
        </authorList>
    </citation>
    <scope>NUCLEOTIDE SEQUENCE [LARGE SCALE GENOMIC DNA]</scope>
    <source>
        <strain evidence="8">ATCC 11550 / CBS 779.69 / DSM 880 / IAM 14645 / JCM 23072 / IMI 49137</strain>
    </source>
</reference>
<keyword evidence="3 6" id="KW-0256">Endoplasmic reticulum</keyword>
<sequence length="77" mass="8976">MYHTRRRNAKFARTQEARMGKSEEQLKKKTKVVQKAPISTTWIGKYWNKPTLTFLIAIFGFIIVGGLIFEAISRFLL</sequence>
<evidence type="ECO:0000256" key="5">
    <source>
        <dbReference type="ARBA" id="ARBA00023136"/>
    </source>
</evidence>
<dbReference type="Pfam" id="PF06624">
    <property type="entry name" value="RAMP4"/>
    <property type="match status" value="1"/>
</dbReference>
<evidence type="ECO:0000256" key="3">
    <source>
        <dbReference type="ARBA" id="ARBA00022824"/>
    </source>
</evidence>
<keyword evidence="4 6" id="KW-1133">Transmembrane helix</keyword>
<evidence type="ECO:0000256" key="4">
    <source>
        <dbReference type="ARBA" id="ARBA00022989"/>
    </source>
</evidence>
<gene>
    <name evidence="7" type="ORF">ACRE_029360</name>
</gene>
<comment type="subcellular location">
    <subcellularLocation>
        <location evidence="6">Membrane</location>
        <topology evidence="6">Single-pass membrane protein</topology>
    </subcellularLocation>
    <subcellularLocation>
        <location evidence="6">Endoplasmic reticulum membrane</location>
        <topology evidence="6">Single-pass membrane protein</topology>
    </subcellularLocation>
</comment>
<protein>
    <recommendedName>
        <fullName evidence="6">Stress-associated endoplasmic reticulum protein</fullName>
    </recommendedName>
</protein>
<dbReference type="OrthoDB" id="16679at2759"/>
<dbReference type="InterPro" id="IPR010580">
    <property type="entry name" value="ER_stress-assoc"/>
</dbReference>
<evidence type="ECO:0000313" key="7">
    <source>
        <dbReference type="EMBL" id="KFH46256.1"/>
    </source>
</evidence>
<dbReference type="Proteomes" id="UP000029964">
    <property type="component" value="Unassembled WGS sequence"/>
</dbReference>
<comment type="function">
    <text evidence="6">Interacts with target proteins during translocation into the lumen of the endoplasmic reticulum. Protects unfolded target proteins against degradation and facilitate correct glycosylation.</text>
</comment>
<evidence type="ECO:0000256" key="1">
    <source>
        <dbReference type="ARBA" id="ARBA00005500"/>
    </source>
</evidence>
<dbReference type="EMBL" id="JPKY01000021">
    <property type="protein sequence ID" value="KFH46256.1"/>
    <property type="molecule type" value="Genomic_DNA"/>
</dbReference>
<keyword evidence="5 6" id="KW-0472">Membrane</keyword>
<accession>A0A086TA74</accession>
<organism evidence="7 8">
    <name type="scientific">Hapsidospora chrysogenum (strain ATCC 11550 / CBS 779.69 / DSM 880 / IAM 14645 / JCM 23072 / IMI 49137)</name>
    <name type="common">Acremonium chrysogenum</name>
    <dbReference type="NCBI Taxonomy" id="857340"/>
    <lineage>
        <taxon>Eukaryota</taxon>
        <taxon>Fungi</taxon>
        <taxon>Dikarya</taxon>
        <taxon>Ascomycota</taxon>
        <taxon>Pezizomycotina</taxon>
        <taxon>Sordariomycetes</taxon>
        <taxon>Hypocreomycetidae</taxon>
        <taxon>Hypocreales</taxon>
        <taxon>Bionectriaceae</taxon>
        <taxon>Hapsidospora</taxon>
    </lineage>
</organism>
<dbReference type="AlphaFoldDB" id="A0A086TA74"/>
<name>A0A086TA74_HAPC1</name>
<evidence type="ECO:0000256" key="6">
    <source>
        <dbReference type="RuleBase" id="RU364120"/>
    </source>
</evidence>
<keyword evidence="2 6" id="KW-0812">Transmembrane</keyword>
<evidence type="ECO:0000313" key="8">
    <source>
        <dbReference type="Proteomes" id="UP000029964"/>
    </source>
</evidence>
<feature type="transmembrane region" description="Helical" evidence="6">
    <location>
        <begin position="52"/>
        <end position="72"/>
    </location>
</feature>
<comment type="similarity">
    <text evidence="1 6">Belongs to the RAMP4 family.</text>
</comment>
<evidence type="ECO:0000256" key="2">
    <source>
        <dbReference type="ARBA" id="ARBA00022692"/>
    </source>
</evidence>
<dbReference type="HOGENOM" id="CLU_182424_0_0_1"/>
<keyword evidence="8" id="KW-1185">Reference proteome</keyword>